<dbReference type="AlphaFoldDB" id="A0A4U8UKI3"/>
<protein>
    <submittedName>
        <fullName evidence="1">Uncharacterized protein</fullName>
    </submittedName>
</protein>
<sequence>MRTIVESWRLDEMQDFEMTNKTQIELVDLGFEAKYTECRTLIRLFRPILVQMVLRAEKVKNGVAQSVRFVATCR</sequence>
<proteinExistence type="predicted"/>
<reference evidence="1 2" key="1">
    <citation type="journal article" date="2015" name="Genome Biol.">
        <title>Comparative genomics of Steinernema reveals deeply conserved gene regulatory networks.</title>
        <authorList>
            <person name="Dillman A.R."/>
            <person name="Macchietto M."/>
            <person name="Porter C.F."/>
            <person name="Rogers A."/>
            <person name="Williams B."/>
            <person name="Antoshechkin I."/>
            <person name="Lee M.M."/>
            <person name="Goodwin Z."/>
            <person name="Lu X."/>
            <person name="Lewis E.E."/>
            <person name="Goodrich-Blair H."/>
            <person name="Stock S.P."/>
            <person name="Adams B.J."/>
            <person name="Sternberg P.W."/>
            <person name="Mortazavi A."/>
        </authorList>
    </citation>
    <scope>NUCLEOTIDE SEQUENCE [LARGE SCALE GENOMIC DNA]</scope>
    <source>
        <strain evidence="1 2">ALL</strain>
    </source>
</reference>
<evidence type="ECO:0000313" key="1">
    <source>
        <dbReference type="EMBL" id="TMS33362.1"/>
    </source>
</evidence>
<evidence type="ECO:0000313" key="2">
    <source>
        <dbReference type="Proteomes" id="UP000298663"/>
    </source>
</evidence>
<name>A0A4U8UKI3_STECR</name>
<organism evidence="1 2">
    <name type="scientific">Steinernema carpocapsae</name>
    <name type="common">Entomopathogenic nematode</name>
    <dbReference type="NCBI Taxonomy" id="34508"/>
    <lineage>
        <taxon>Eukaryota</taxon>
        <taxon>Metazoa</taxon>
        <taxon>Ecdysozoa</taxon>
        <taxon>Nematoda</taxon>
        <taxon>Chromadorea</taxon>
        <taxon>Rhabditida</taxon>
        <taxon>Tylenchina</taxon>
        <taxon>Panagrolaimomorpha</taxon>
        <taxon>Strongyloidoidea</taxon>
        <taxon>Steinernematidae</taxon>
        <taxon>Steinernema</taxon>
    </lineage>
</organism>
<comment type="caution">
    <text evidence="1">The sequence shown here is derived from an EMBL/GenBank/DDBJ whole genome shotgun (WGS) entry which is preliminary data.</text>
</comment>
<dbReference type="EMBL" id="AZBU02000001">
    <property type="protein sequence ID" value="TMS33362.1"/>
    <property type="molecule type" value="Genomic_DNA"/>
</dbReference>
<keyword evidence="2" id="KW-1185">Reference proteome</keyword>
<reference evidence="1 2" key="2">
    <citation type="journal article" date="2019" name="G3 (Bethesda)">
        <title>Hybrid Assembly of the Genome of the Entomopathogenic Nematode Steinernema carpocapsae Identifies the X-Chromosome.</title>
        <authorList>
            <person name="Serra L."/>
            <person name="Macchietto M."/>
            <person name="Macias-Munoz A."/>
            <person name="McGill C.J."/>
            <person name="Rodriguez I.M."/>
            <person name="Rodriguez B."/>
            <person name="Murad R."/>
            <person name="Mortazavi A."/>
        </authorList>
    </citation>
    <scope>NUCLEOTIDE SEQUENCE [LARGE SCALE GENOMIC DNA]</scope>
    <source>
        <strain evidence="1 2">ALL</strain>
    </source>
</reference>
<accession>A0A4U8UKI3</accession>
<gene>
    <name evidence="1" type="ORF">L596_001114</name>
</gene>
<dbReference type="Proteomes" id="UP000298663">
    <property type="component" value="Unassembled WGS sequence"/>
</dbReference>